<dbReference type="RefSeq" id="WP_074257928.1">
    <property type="nucleotide sequence ID" value="NZ_FSRL01000002.1"/>
</dbReference>
<proteinExistence type="predicted"/>
<evidence type="ECO:0000313" key="10">
    <source>
        <dbReference type="Proteomes" id="UP000184932"/>
    </source>
</evidence>
<reference evidence="10" key="1">
    <citation type="submission" date="2016-11" db="EMBL/GenBank/DDBJ databases">
        <authorList>
            <person name="Varghese N."/>
            <person name="Submissions S."/>
        </authorList>
    </citation>
    <scope>NUCLEOTIDE SEQUENCE [LARGE SCALE GENOMIC DNA]</scope>
    <source>
        <strain evidence="10">DSM 29440</strain>
    </source>
</reference>
<sequence length="460" mass="46146">MQLIVRHPLVALSLATLLPALGTSIANVALPDMARAFAAPLVEVQWVVVGYLVAVTSLVVTAGRLGDLYGRRRVLLAGTALFGLASAGGMLATGLWSLVALRTLQGVGAAAMMALTLAMAGDLIPKARSGRAFGLLATVSAVGTALGPSLGGVLVEAWGWRAVFAAMALAAGFAFAVLMAVLPGDRTGSVSRPRLDLPGIVLLSSGLALAAFAASRLGHGNQAVVGGLGLPAFALLLAFVRAEQRVTAPLVDLSLLTSARLWPGLLQMMLVSMIVMTTLVVGPFYLSRGLGLDPVATGLLMSVGPGVVVLIGVPAGRLVDRFGTERLVLWGLVAATIGSLGMAVLPNALGASGYAMSLATLTAGYGIFQTANGKALLAGAPADRRGTTSGLLALARNIGLITGAAAMGPVYALGSRGLPGIALAPGAGSGLMLVFCVAAAAGFVALALSLIVRRHSAVTG</sequence>
<evidence type="ECO:0000313" key="9">
    <source>
        <dbReference type="EMBL" id="SIO30393.1"/>
    </source>
</evidence>
<dbReference type="Proteomes" id="UP000184932">
    <property type="component" value="Unassembled WGS sequence"/>
</dbReference>
<evidence type="ECO:0000259" key="8">
    <source>
        <dbReference type="PROSITE" id="PS50850"/>
    </source>
</evidence>
<evidence type="ECO:0000256" key="3">
    <source>
        <dbReference type="ARBA" id="ARBA00022475"/>
    </source>
</evidence>
<feature type="transmembrane region" description="Helical" evidence="7">
    <location>
        <begin position="220"/>
        <end position="240"/>
    </location>
</feature>
<comment type="subcellular location">
    <subcellularLocation>
        <location evidence="1">Cell membrane</location>
        <topology evidence="1">Multi-pass membrane protein</topology>
    </subcellularLocation>
</comment>
<feature type="transmembrane region" description="Helical" evidence="7">
    <location>
        <begin position="195"/>
        <end position="214"/>
    </location>
</feature>
<evidence type="ECO:0000256" key="1">
    <source>
        <dbReference type="ARBA" id="ARBA00004651"/>
    </source>
</evidence>
<keyword evidence="3" id="KW-1003">Cell membrane</keyword>
<dbReference type="Gene3D" id="1.20.1250.20">
    <property type="entry name" value="MFS general substrate transporter like domains"/>
    <property type="match status" value="1"/>
</dbReference>
<evidence type="ECO:0000256" key="4">
    <source>
        <dbReference type="ARBA" id="ARBA00022692"/>
    </source>
</evidence>
<accession>A0A1N6IEF1</accession>
<feature type="transmembrane region" description="Helical" evidence="7">
    <location>
        <begin position="261"/>
        <end position="286"/>
    </location>
</feature>
<dbReference type="STRING" id="1217970.SAMN05444002_3771"/>
<dbReference type="PANTHER" id="PTHR42718">
    <property type="entry name" value="MAJOR FACILITATOR SUPERFAMILY MULTIDRUG TRANSPORTER MFSC"/>
    <property type="match status" value="1"/>
</dbReference>
<protein>
    <submittedName>
        <fullName evidence="9">Major Facilitator Superfamily protein</fullName>
    </submittedName>
</protein>
<dbReference type="EMBL" id="FSRL01000002">
    <property type="protein sequence ID" value="SIO30393.1"/>
    <property type="molecule type" value="Genomic_DNA"/>
</dbReference>
<feature type="transmembrane region" description="Helical" evidence="7">
    <location>
        <begin position="298"/>
        <end position="315"/>
    </location>
</feature>
<feature type="transmembrane region" description="Helical" evidence="7">
    <location>
        <begin position="48"/>
        <end position="67"/>
    </location>
</feature>
<dbReference type="PROSITE" id="PS50850">
    <property type="entry name" value="MFS"/>
    <property type="match status" value="1"/>
</dbReference>
<dbReference type="Gene3D" id="1.20.1720.10">
    <property type="entry name" value="Multidrug resistance protein D"/>
    <property type="match status" value="1"/>
</dbReference>
<keyword evidence="5 7" id="KW-1133">Transmembrane helix</keyword>
<feature type="domain" description="Major facilitator superfamily (MFS) profile" evidence="8">
    <location>
        <begin position="8"/>
        <end position="457"/>
    </location>
</feature>
<gene>
    <name evidence="9" type="ORF">SAMN05444002_3771</name>
</gene>
<keyword evidence="2" id="KW-0813">Transport</keyword>
<name>A0A1N6IEF1_9RHOB</name>
<dbReference type="OrthoDB" id="9812221at2"/>
<evidence type="ECO:0000256" key="7">
    <source>
        <dbReference type="SAM" id="Phobius"/>
    </source>
</evidence>
<dbReference type="SUPFAM" id="SSF103473">
    <property type="entry name" value="MFS general substrate transporter"/>
    <property type="match status" value="1"/>
</dbReference>
<dbReference type="GO" id="GO:0005886">
    <property type="term" value="C:plasma membrane"/>
    <property type="evidence" value="ECO:0007669"/>
    <property type="project" value="UniProtKB-SubCell"/>
</dbReference>
<dbReference type="InterPro" id="IPR011701">
    <property type="entry name" value="MFS"/>
</dbReference>
<evidence type="ECO:0000256" key="2">
    <source>
        <dbReference type="ARBA" id="ARBA00022448"/>
    </source>
</evidence>
<keyword evidence="6 7" id="KW-0472">Membrane</keyword>
<feature type="transmembrane region" description="Helical" evidence="7">
    <location>
        <begin position="104"/>
        <end position="121"/>
    </location>
</feature>
<feature type="transmembrane region" description="Helical" evidence="7">
    <location>
        <begin position="431"/>
        <end position="452"/>
    </location>
</feature>
<dbReference type="GO" id="GO:0022857">
    <property type="term" value="F:transmembrane transporter activity"/>
    <property type="evidence" value="ECO:0007669"/>
    <property type="project" value="InterPro"/>
</dbReference>
<keyword evidence="10" id="KW-1185">Reference proteome</keyword>
<organism evidence="9 10">
    <name type="scientific">Vannielia litorea</name>
    <dbReference type="NCBI Taxonomy" id="1217970"/>
    <lineage>
        <taxon>Bacteria</taxon>
        <taxon>Pseudomonadati</taxon>
        <taxon>Pseudomonadota</taxon>
        <taxon>Alphaproteobacteria</taxon>
        <taxon>Rhodobacterales</taxon>
        <taxon>Paracoccaceae</taxon>
        <taxon>Vannielia</taxon>
    </lineage>
</organism>
<feature type="transmembrane region" description="Helical" evidence="7">
    <location>
        <begin position="389"/>
        <end position="411"/>
    </location>
</feature>
<dbReference type="PRINTS" id="PR01036">
    <property type="entry name" value="TCRTETB"/>
</dbReference>
<feature type="transmembrane region" description="Helical" evidence="7">
    <location>
        <begin position="133"/>
        <end position="154"/>
    </location>
</feature>
<dbReference type="AlphaFoldDB" id="A0A1N6IEF1"/>
<keyword evidence="4 7" id="KW-0812">Transmembrane</keyword>
<feature type="transmembrane region" description="Helical" evidence="7">
    <location>
        <begin position="327"/>
        <end position="345"/>
    </location>
</feature>
<feature type="transmembrane region" description="Helical" evidence="7">
    <location>
        <begin position="74"/>
        <end position="98"/>
    </location>
</feature>
<evidence type="ECO:0000256" key="5">
    <source>
        <dbReference type="ARBA" id="ARBA00022989"/>
    </source>
</evidence>
<dbReference type="InterPro" id="IPR020846">
    <property type="entry name" value="MFS_dom"/>
</dbReference>
<evidence type="ECO:0000256" key="6">
    <source>
        <dbReference type="ARBA" id="ARBA00023136"/>
    </source>
</evidence>
<feature type="transmembrane region" description="Helical" evidence="7">
    <location>
        <begin position="160"/>
        <end position="183"/>
    </location>
</feature>
<dbReference type="Pfam" id="PF07690">
    <property type="entry name" value="MFS_1"/>
    <property type="match status" value="1"/>
</dbReference>
<dbReference type="InterPro" id="IPR036259">
    <property type="entry name" value="MFS_trans_sf"/>
</dbReference>
<dbReference type="CDD" id="cd17321">
    <property type="entry name" value="MFS_MMR_MDR_like"/>
    <property type="match status" value="1"/>
</dbReference>
<dbReference type="PANTHER" id="PTHR42718:SF46">
    <property type="entry name" value="BLR6921 PROTEIN"/>
    <property type="match status" value="1"/>
</dbReference>